<dbReference type="EMBL" id="VSSQ01010085">
    <property type="protein sequence ID" value="MPM43389.1"/>
    <property type="molecule type" value="Genomic_DNA"/>
</dbReference>
<dbReference type="AlphaFoldDB" id="A0A644ZQX4"/>
<comment type="caution">
    <text evidence="5">The sequence shown here is derived from an EMBL/GenBank/DDBJ whole genome shotgun (WGS) entry which is preliminary data.</text>
</comment>
<dbReference type="PANTHER" id="PTHR30461:SF2">
    <property type="entry name" value="SERINE RECOMBINASE PINE-RELATED"/>
    <property type="match status" value="1"/>
</dbReference>
<evidence type="ECO:0000256" key="1">
    <source>
        <dbReference type="ARBA" id="ARBA00022908"/>
    </source>
</evidence>
<dbReference type="GO" id="GO:0015074">
    <property type="term" value="P:DNA integration"/>
    <property type="evidence" value="ECO:0007669"/>
    <property type="project" value="UniProtKB-KW"/>
</dbReference>
<proteinExistence type="predicted"/>
<dbReference type="PROSITE" id="PS00397">
    <property type="entry name" value="RECOMBINASES_1"/>
    <property type="match status" value="1"/>
</dbReference>
<dbReference type="Pfam" id="PF00239">
    <property type="entry name" value="Resolvase"/>
    <property type="match status" value="1"/>
</dbReference>
<dbReference type="PROSITE" id="PS51736">
    <property type="entry name" value="RECOMBINASES_3"/>
    <property type="match status" value="1"/>
</dbReference>
<protein>
    <recommendedName>
        <fullName evidence="4">Resolvase/invertase-type recombinase catalytic domain-containing protein</fullName>
    </recommendedName>
</protein>
<dbReference type="SMART" id="SM00857">
    <property type="entry name" value="Resolvase"/>
    <property type="match status" value="1"/>
</dbReference>
<dbReference type="InterPro" id="IPR036162">
    <property type="entry name" value="Resolvase-like_N_sf"/>
</dbReference>
<name>A0A644ZQX4_9ZZZZ</name>
<reference evidence="5" key="1">
    <citation type="submission" date="2019-08" db="EMBL/GenBank/DDBJ databases">
        <authorList>
            <person name="Kucharzyk K."/>
            <person name="Murdoch R.W."/>
            <person name="Higgins S."/>
            <person name="Loffler F."/>
        </authorList>
    </citation>
    <scope>NUCLEOTIDE SEQUENCE</scope>
</reference>
<evidence type="ECO:0000313" key="5">
    <source>
        <dbReference type="EMBL" id="MPM43389.1"/>
    </source>
</evidence>
<keyword evidence="1" id="KW-0229">DNA integration</keyword>
<evidence type="ECO:0000259" key="4">
    <source>
        <dbReference type="PROSITE" id="PS51736"/>
    </source>
</evidence>
<organism evidence="5">
    <name type="scientific">bioreactor metagenome</name>
    <dbReference type="NCBI Taxonomy" id="1076179"/>
    <lineage>
        <taxon>unclassified sequences</taxon>
        <taxon>metagenomes</taxon>
        <taxon>ecological metagenomes</taxon>
    </lineage>
</organism>
<dbReference type="InterPro" id="IPR006118">
    <property type="entry name" value="Recombinase_CS"/>
</dbReference>
<dbReference type="InterPro" id="IPR050639">
    <property type="entry name" value="SSR_resolvase"/>
</dbReference>
<feature type="domain" description="Resolvase/invertase-type recombinase catalytic" evidence="4">
    <location>
        <begin position="7"/>
        <end position="148"/>
    </location>
</feature>
<dbReference type="SUPFAM" id="SSF53041">
    <property type="entry name" value="Resolvase-like"/>
    <property type="match status" value="1"/>
</dbReference>
<keyword evidence="2" id="KW-0238">DNA-binding</keyword>
<accession>A0A644ZQX4</accession>
<dbReference type="Gene3D" id="3.40.50.1390">
    <property type="entry name" value="Resolvase, N-terminal catalytic domain"/>
    <property type="match status" value="1"/>
</dbReference>
<gene>
    <name evidence="5" type="ORF">SDC9_90062</name>
</gene>
<dbReference type="InterPro" id="IPR006119">
    <property type="entry name" value="Resolv_N"/>
</dbReference>
<evidence type="ECO:0000256" key="3">
    <source>
        <dbReference type="ARBA" id="ARBA00023172"/>
    </source>
</evidence>
<sequence>MNKSSKLNVLYVRVSTLDQKTDRQKINEKEFNFIVEDKCSGAIPFFEREGGKQILKLIEKDLVESLSVIAIDRLGRNLRDILNTIHYFTQRKLPIIFLNQGIKTIDSDGRENTISKLMISILGTVGEMERNQIKERQIEGIKLAKARGIYKGRITGTTEDTYKFLNKPKNKKALEYIKKGYKLSEAAKLADVHINTMTKIKKLAFPNQ</sequence>
<dbReference type="CDD" id="cd03768">
    <property type="entry name" value="SR_ResInv"/>
    <property type="match status" value="1"/>
</dbReference>
<dbReference type="GO" id="GO:0000150">
    <property type="term" value="F:DNA strand exchange activity"/>
    <property type="evidence" value="ECO:0007669"/>
    <property type="project" value="InterPro"/>
</dbReference>
<dbReference type="PANTHER" id="PTHR30461">
    <property type="entry name" value="DNA-INVERTASE FROM LAMBDOID PROPHAGE"/>
    <property type="match status" value="1"/>
</dbReference>
<evidence type="ECO:0000256" key="2">
    <source>
        <dbReference type="ARBA" id="ARBA00023125"/>
    </source>
</evidence>
<dbReference type="GO" id="GO:0003677">
    <property type="term" value="F:DNA binding"/>
    <property type="evidence" value="ECO:0007669"/>
    <property type="project" value="UniProtKB-KW"/>
</dbReference>
<keyword evidence="3" id="KW-0233">DNA recombination</keyword>